<sequence>MHRSPAARRAPRSVRLQVERLDERLVLSAVGLPTVAPSYPTDPQFGRQRGLNDPADVDVDAPEAWRVTTGSAATIVAVIDSGIDLKSPEFKGRLWVNPEASKRGRPAYGWNFVRDNGNVQDDFGHGTHVAGILGASANDGQGIVGVDWNAKLMILKTLDAQGGGDPDDAADAVRFAADHGARVINASWATDEYSQDLYDAIAYADAKGVVVVTAAGNDASNLDVRPLFPATFDLPNILVVAAVDPSGGLASFSNYGASAVDVAAPGVDVYSTYTSKAKYTTLSGTSMSVPYVTGVVSLLAGLHPDWSAEQLVDRVKSTVRPLASLAGVTTSGGMVDAAQAVGVAGSGPHGDVYSAPPPTTQRVAARGLRPVRARAARATAAASFPPAAPAFRPGMMRAAAAS</sequence>
<proteinExistence type="inferred from homology"/>
<dbReference type="InterPro" id="IPR034204">
    <property type="entry name" value="PfSUB1-like_cat_dom"/>
</dbReference>
<dbReference type="InterPro" id="IPR015500">
    <property type="entry name" value="Peptidase_S8_subtilisin-rel"/>
</dbReference>
<dbReference type="SUPFAM" id="SSF52743">
    <property type="entry name" value="Subtilisin-like"/>
    <property type="match status" value="1"/>
</dbReference>
<dbReference type="PROSITE" id="PS51892">
    <property type="entry name" value="SUBTILASE"/>
    <property type="match status" value="1"/>
</dbReference>
<protein>
    <submittedName>
        <fullName evidence="7">S8 family peptidase</fullName>
        <ecNumber evidence="7">3.4.-.-</ecNumber>
    </submittedName>
</protein>
<dbReference type="InterPro" id="IPR036852">
    <property type="entry name" value="Peptidase_S8/S53_dom_sf"/>
</dbReference>
<keyword evidence="3 5" id="KW-0378">Hydrolase</keyword>
<feature type="active site" description="Charge relay system" evidence="5">
    <location>
        <position position="80"/>
    </location>
</feature>
<dbReference type="InterPro" id="IPR000209">
    <property type="entry name" value="Peptidase_S8/S53_dom"/>
</dbReference>
<dbReference type="InterPro" id="IPR051048">
    <property type="entry name" value="Peptidase_S8/S53_subtilisin"/>
</dbReference>
<keyword evidence="4 5" id="KW-0720">Serine protease</keyword>
<evidence type="ECO:0000259" key="6">
    <source>
        <dbReference type="Pfam" id="PF00082"/>
    </source>
</evidence>
<feature type="domain" description="Peptidase S8/S53" evidence="6">
    <location>
        <begin position="73"/>
        <end position="319"/>
    </location>
</feature>
<dbReference type="InterPro" id="IPR023828">
    <property type="entry name" value="Peptidase_S8_Ser-AS"/>
</dbReference>
<gene>
    <name evidence="7" type="ORF">PZE19_23550</name>
</gene>
<reference evidence="7 8" key="1">
    <citation type="submission" date="2023-03" db="EMBL/GenBank/DDBJ databases">
        <title>Paludisphaera mucosa sp. nov. a novel planctomycete from northern fen.</title>
        <authorList>
            <person name="Ivanova A."/>
        </authorList>
    </citation>
    <scope>NUCLEOTIDE SEQUENCE [LARGE SCALE GENOMIC DNA]</scope>
    <source>
        <strain evidence="7 8">Pla2</strain>
    </source>
</reference>
<evidence type="ECO:0000256" key="5">
    <source>
        <dbReference type="PROSITE-ProRule" id="PRU01240"/>
    </source>
</evidence>
<evidence type="ECO:0000256" key="4">
    <source>
        <dbReference type="ARBA" id="ARBA00022825"/>
    </source>
</evidence>
<feature type="active site" description="Charge relay system" evidence="5">
    <location>
        <position position="125"/>
    </location>
</feature>
<evidence type="ECO:0000256" key="1">
    <source>
        <dbReference type="ARBA" id="ARBA00011073"/>
    </source>
</evidence>
<evidence type="ECO:0000313" key="8">
    <source>
        <dbReference type="Proteomes" id="UP001216907"/>
    </source>
</evidence>
<dbReference type="PANTHER" id="PTHR43399">
    <property type="entry name" value="SUBTILISIN-RELATED"/>
    <property type="match status" value="1"/>
</dbReference>
<dbReference type="Gene3D" id="3.40.50.200">
    <property type="entry name" value="Peptidase S8/S53 domain"/>
    <property type="match status" value="1"/>
</dbReference>
<evidence type="ECO:0000313" key="7">
    <source>
        <dbReference type="EMBL" id="MDG3006756.1"/>
    </source>
</evidence>
<comment type="caution">
    <text evidence="7">The sequence shown here is derived from an EMBL/GenBank/DDBJ whole genome shotgun (WGS) entry which is preliminary data.</text>
</comment>
<evidence type="ECO:0000256" key="2">
    <source>
        <dbReference type="ARBA" id="ARBA00022670"/>
    </source>
</evidence>
<keyword evidence="8" id="KW-1185">Reference proteome</keyword>
<name>A0ABT6FGQ0_9BACT</name>
<dbReference type="RefSeq" id="WP_277863049.1">
    <property type="nucleotide sequence ID" value="NZ_JARRAG010000002.1"/>
</dbReference>
<dbReference type="InterPro" id="IPR022398">
    <property type="entry name" value="Peptidase_S8_His-AS"/>
</dbReference>
<evidence type="ECO:0000256" key="3">
    <source>
        <dbReference type="ARBA" id="ARBA00022801"/>
    </source>
</evidence>
<organism evidence="7 8">
    <name type="scientific">Paludisphaera mucosa</name>
    <dbReference type="NCBI Taxonomy" id="3030827"/>
    <lineage>
        <taxon>Bacteria</taxon>
        <taxon>Pseudomonadati</taxon>
        <taxon>Planctomycetota</taxon>
        <taxon>Planctomycetia</taxon>
        <taxon>Isosphaerales</taxon>
        <taxon>Isosphaeraceae</taxon>
        <taxon>Paludisphaera</taxon>
    </lineage>
</organism>
<dbReference type="PROSITE" id="PS00138">
    <property type="entry name" value="SUBTILASE_SER"/>
    <property type="match status" value="1"/>
</dbReference>
<accession>A0ABT6FGQ0</accession>
<dbReference type="GO" id="GO:0016787">
    <property type="term" value="F:hydrolase activity"/>
    <property type="evidence" value="ECO:0007669"/>
    <property type="project" value="UniProtKB-KW"/>
</dbReference>
<dbReference type="CDD" id="cd07473">
    <property type="entry name" value="Peptidases_S8_Subtilisin_like"/>
    <property type="match status" value="1"/>
</dbReference>
<feature type="active site" description="Charge relay system" evidence="5">
    <location>
        <position position="286"/>
    </location>
</feature>
<keyword evidence="2 5" id="KW-0645">Protease</keyword>
<dbReference type="PRINTS" id="PR00723">
    <property type="entry name" value="SUBTILISIN"/>
</dbReference>
<dbReference type="Pfam" id="PF00082">
    <property type="entry name" value="Peptidase_S8"/>
    <property type="match status" value="1"/>
</dbReference>
<dbReference type="EC" id="3.4.-.-" evidence="7"/>
<dbReference type="Proteomes" id="UP001216907">
    <property type="component" value="Unassembled WGS sequence"/>
</dbReference>
<dbReference type="PROSITE" id="PS00137">
    <property type="entry name" value="SUBTILASE_HIS"/>
    <property type="match status" value="1"/>
</dbReference>
<dbReference type="PANTHER" id="PTHR43399:SF4">
    <property type="entry name" value="CELL WALL-ASSOCIATED PROTEASE"/>
    <property type="match status" value="1"/>
</dbReference>
<dbReference type="EMBL" id="JARRAG010000002">
    <property type="protein sequence ID" value="MDG3006756.1"/>
    <property type="molecule type" value="Genomic_DNA"/>
</dbReference>
<comment type="similarity">
    <text evidence="1 5">Belongs to the peptidase S8 family.</text>
</comment>